<dbReference type="EMBL" id="AMCI01001240">
    <property type="protein sequence ID" value="EJX06159.1"/>
    <property type="molecule type" value="Genomic_DNA"/>
</dbReference>
<evidence type="ECO:0000259" key="1">
    <source>
        <dbReference type="Pfam" id="PF00534"/>
    </source>
</evidence>
<organism evidence="2">
    <name type="scientific">gut metagenome</name>
    <dbReference type="NCBI Taxonomy" id="749906"/>
    <lineage>
        <taxon>unclassified sequences</taxon>
        <taxon>metagenomes</taxon>
        <taxon>organismal metagenomes</taxon>
    </lineage>
</organism>
<proteinExistence type="predicted"/>
<feature type="domain" description="Glycosyl transferase family 1" evidence="1">
    <location>
        <begin position="17"/>
        <end position="139"/>
    </location>
</feature>
<comment type="caution">
    <text evidence="2">The sequence shown here is derived from an EMBL/GenBank/DDBJ whole genome shotgun (WGS) entry which is preliminary data.</text>
</comment>
<keyword evidence="2" id="KW-0808">Transferase</keyword>
<evidence type="ECO:0000313" key="2">
    <source>
        <dbReference type="EMBL" id="EJX06159.1"/>
    </source>
</evidence>
<dbReference type="Pfam" id="PF00534">
    <property type="entry name" value="Glycos_transf_1"/>
    <property type="match status" value="1"/>
</dbReference>
<dbReference type="Gene3D" id="3.40.50.2000">
    <property type="entry name" value="Glycogen Phosphorylase B"/>
    <property type="match status" value="1"/>
</dbReference>
<accession>J9GGQ1</accession>
<dbReference type="PANTHER" id="PTHR12526">
    <property type="entry name" value="GLYCOSYLTRANSFERASE"/>
    <property type="match status" value="1"/>
</dbReference>
<dbReference type="PANTHER" id="PTHR12526:SF630">
    <property type="entry name" value="GLYCOSYLTRANSFERASE"/>
    <property type="match status" value="1"/>
</dbReference>
<reference evidence="2" key="1">
    <citation type="journal article" date="2012" name="PLoS ONE">
        <title>Gene sets for utilization of primary and secondary nutrition supplies in the distal gut of endangered iberian lynx.</title>
        <authorList>
            <person name="Alcaide M."/>
            <person name="Messina E."/>
            <person name="Richter M."/>
            <person name="Bargiela R."/>
            <person name="Peplies J."/>
            <person name="Huws S.A."/>
            <person name="Newbold C.J."/>
            <person name="Golyshin P.N."/>
            <person name="Simon M.A."/>
            <person name="Lopez G."/>
            <person name="Yakimov M.M."/>
            <person name="Ferrer M."/>
        </authorList>
    </citation>
    <scope>NUCLEOTIDE SEQUENCE</scope>
</reference>
<sequence>MELNRFSSALNQRPVVRSELGLTDSTLVFGHVGRFVEQKNHQYLLEIFARIHALFQNSVLLLVGEGVLRSKMEQKARDLGIENSVYFLGLRQDIPYILAAMDCFVFPSLHEGLPVTMIEAQAAGLPILASSTITQEVCVTPLVQLMDLETPAEEWAKAALSMALAGRNQRSCPIRELTDAGYDIRYTAKKLEEFYLGLYSAL</sequence>
<protein>
    <submittedName>
        <fullName evidence="2">Glycosyltransferase</fullName>
    </submittedName>
</protein>
<dbReference type="AlphaFoldDB" id="J9GGQ1"/>
<name>J9GGQ1_9ZZZZ</name>
<dbReference type="GO" id="GO:0016740">
    <property type="term" value="F:transferase activity"/>
    <property type="evidence" value="ECO:0007669"/>
    <property type="project" value="UniProtKB-KW"/>
</dbReference>
<dbReference type="SUPFAM" id="SSF53756">
    <property type="entry name" value="UDP-Glycosyltransferase/glycogen phosphorylase"/>
    <property type="match status" value="1"/>
</dbReference>
<dbReference type="InterPro" id="IPR001296">
    <property type="entry name" value="Glyco_trans_1"/>
</dbReference>
<gene>
    <name evidence="2" type="ORF">EVA_05731</name>
</gene>